<dbReference type="Gene3D" id="3.90.226.10">
    <property type="entry name" value="2-enoyl-CoA Hydratase, Chain A, domain 1"/>
    <property type="match status" value="1"/>
</dbReference>
<evidence type="ECO:0000256" key="3">
    <source>
        <dbReference type="ARBA" id="ARBA00022801"/>
    </source>
</evidence>
<comment type="caution">
    <text evidence="7">The sequence shown here is derived from an EMBL/GenBank/DDBJ whole genome shotgun (WGS) entry which is preliminary data.</text>
</comment>
<keyword evidence="5" id="KW-0472">Membrane</keyword>
<keyword evidence="2" id="KW-0645">Protease</keyword>
<keyword evidence="3" id="KW-0378">Hydrolase</keyword>
<name>A0A0W0SQZ3_9GAMM</name>
<dbReference type="Gene3D" id="6.20.330.10">
    <property type="match status" value="1"/>
</dbReference>
<protein>
    <submittedName>
        <fullName evidence="7">Signal peptide peptidase</fullName>
    </submittedName>
</protein>
<dbReference type="STRING" id="1212489.Ldro_2024"/>
<dbReference type="PANTHER" id="PTHR42987:SF8">
    <property type="entry name" value="PROTEINASE"/>
    <property type="match status" value="1"/>
</dbReference>
<feature type="transmembrane region" description="Helical" evidence="5">
    <location>
        <begin position="53"/>
        <end position="71"/>
    </location>
</feature>
<keyword evidence="5" id="KW-0812">Transmembrane</keyword>
<evidence type="ECO:0000256" key="1">
    <source>
        <dbReference type="ARBA" id="ARBA00008683"/>
    </source>
</evidence>
<dbReference type="InterPro" id="IPR029045">
    <property type="entry name" value="ClpP/crotonase-like_dom_sf"/>
</dbReference>
<keyword evidence="8" id="KW-1185">Reference proteome</keyword>
<dbReference type="EMBL" id="LNXY01000027">
    <property type="protein sequence ID" value="KTC85699.1"/>
    <property type="molecule type" value="Genomic_DNA"/>
</dbReference>
<dbReference type="CDD" id="cd07023">
    <property type="entry name" value="S49_Sppa_N_C"/>
    <property type="match status" value="1"/>
</dbReference>
<dbReference type="Proteomes" id="UP000054736">
    <property type="component" value="Unassembled WGS sequence"/>
</dbReference>
<dbReference type="GO" id="GO:0006508">
    <property type="term" value="P:proteolysis"/>
    <property type="evidence" value="ECO:0007669"/>
    <property type="project" value="UniProtKB-KW"/>
</dbReference>
<comment type="similarity">
    <text evidence="1">Belongs to the peptidase S49 family.</text>
</comment>
<dbReference type="GO" id="GO:0008236">
    <property type="term" value="F:serine-type peptidase activity"/>
    <property type="evidence" value="ECO:0007669"/>
    <property type="project" value="UniProtKB-KW"/>
</dbReference>
<evidence type="ECO:0000256" key="2">
    <source>
        <dbReference type="ARBA" id="ARBA00022670"/>
    </source>
</evidence>
<dbReference type="SUPFAM" id="SSF52096">
    <property type="entry name" value="ClpP/crotonase"/>
    <property type="match status" value="1"/>
</dbReference>
<dbReference type="AlphaFoldDB" id="A0A0W0SQZ3"/>
<evidence type="ECO:0000313" key="7">
    <source>
        <dbReference type="EMBL" id="KTC85699.1"/>
    </source>
</evidence>
<organism evidence="7 8">
    <name type="scientific">Legionella drozanskii LLAP-1</name>
    <dbReference type="NCBI Taxonomy" id="1212489"/>
    <lineage>
        <taxon>Bacteria</taxon>
        <taxon>Pseudomonadati</taxon>
        <taxon>Pseudomonadota</taxon>
        <taxon>Gammaproteobacteria</taxon>
        <taxon>Legionellales</taxon>
        <taxon>Legionellaceae</taxon>
        <taxon>Legionella</taxon>
    </lineage>
</organism>
<dbReference type="PANTHER" id="PTHR42987">
    <property type="entry name" value="PEPTIDASE S49"/>
    <property type="match status" value="1"/>
</dbReference>
<dbReference type="InterPro" id="IPR002142">
    <property type="entry name" value="Peptidase_S49"/>
</dbReference>
<reference evidence="7 8" key="1">
    <citation type="submission" date="2015-11" db="EMBL/GenBank/DDBJ databases">
        <title>Genomic analysis of 38 Legionella species identifies large and diverse effector repertoires.</title>
        <authorList>
            <person name="Burstein D."/>
            <person name="Amaro F."/>
            <person name="Zusman T."/>
            <person name="Lifshitz Z."/>
            <person name="Cohen O."/>
            <person name="Gilbert J.A."/>
            <person name="Pupko T."/>
            <person name="Shuman H.A."/>
            <person name="Segal G."/>
        </authorList>
    </citation>
    <scope>NUCLEOTIDE SEQUENCE [LARGE SCALE GENOMIC DNA]</scope>
    <source>
        <strain evidence="7 8">ATCC 700990</strain>
    </source>
</reference>
<evidence type="ECO:0000256" key="5">
    <source>
        <dbReference type="SAM" id="Phobius"/>
    </source>
</evidence>
<evidence type="ECO:0000313" key="8">
    <source>
        <dbReference type="Proteomes" id="UP000054736"/>
    </source>
</evidence>
<keyword evidence="5" id="KW-1133">Transmembrane helix</keyword>
<proteinExistence type="inferred from homology"/>
<dbReference type="InterPro" id="IPR047272">
    <property type="entry name" value="S49_SppA_C"/>
</dbReference>
<dbReference type="Pfam" id="PF01343">
    <property type="entry name" value="Peptidase_S49"/>
    <property type="match status" value="1"/>
</dbReference>
<gene>
    <name evidence="7" type="primary">sppA</name>
    <name evidence="7" type="ORF">Ldro_2024</name>
</gene>
<dbReference type="PATRIC" id="fig|1212489.4.peg.2139"/>
<evidence type="ECO:0000259" key="6">
    <source>
        <dbReference type="Pfam" id="PF01343"/>
    </source>
</evidence>
<feature type="domain" description="Peptidase S49" evidence="6">
    <location>
        <begin position="152"/>
        <end position="291"/>
    </location>
</feature>
<accession>A0A0W0SQZ3</accession>
<evidence type="ECO:0000256" key="4">
    <source>
        <dbReference type="ARBA" id="ARBA00022825"/>
    </source>
</evidence>
<keyword evidence="4" id="KW-0720">Serine protease</keyword>
<sequence>MLSAVKCGLILQNQVVTTMNNIPAGENPDSQTLLNQIVIEYMREQKRKRRWRWFMRAVFLLLILLIAYNLFSLTEEEKGIRSKPHVGLIDVKGGIFDSQTASAENFVKGLDEAYEHSNLKAIVLRINSPGGSPVQADYMYNSLLYYRKKYPEVKIYAVCADMCASAAYYIAAAADEIYANPSSMVGSIGVLYNGFGFVDTLQKFGVTRRLQTAGVNKGFLDPFSTVSPEQTKLLQTMLDDIHNVFIARVKEGRGNRLKVDDLTFSGLFWTGQQAKDRGLIDGFASSGQVARDIVKIDQIVDYTYKQNVFERVAKNIGTAIMEQFPISLGLQQGVRA</sequence>